<dbReference type="AlphaFoldDB" id="A0A423VP14"/>
<evidence type="ECO:0000313" key="2">
    <source>
        <dbReference type="Proteomes" id="UP000283895"/>
    </source>
</evidence>
<evidence type="ECO:0000313" key="1">
    <source>
        <dbReference type="EMBL" id="ROV92750.1"/>
    </source>
</evidence>
<gene>
    <name evidence="1" type="ORF">VMCG_09054</name>
</gene>
<comment type="caution">
    <text evidence="1">The sequence shown here is derived from an EMBL/GenBank/DDBJ whole genome shotgun (WGS) entry which is preliminary data.</text>
</comment>
<protein>
    <recommendedName>
        <fullName evidence="3">Calcofluor white hypersensitive protein</fullName>
    </recommendedName>
</protein>
<name>A0A423VP14_9PEZI</name>
<reference evidence="1 2" key="1">
    <citation type="submission" date="2015-09" db="EMBL/GenBank/DDBJ databases">
        <title>Host preference determinants of Valsa canker pathogens revealed by comparative genomics.</title>
        <authorList>
            <person name="Yin Z."/>
            <person name="Huang L."/>
        </authorList>
    </citation>
    <scope>NUCLEOTIDE SEQUENCE [LARGE SCALE GENOMIC DNA]</scope>
    <source>
        <strain evidence="1 2">03-1</strain>
    </source>
</reference>
<evidence type="ECO:0008006" key="3">
    <source>
        <dbReference type="Google" id="ProtNLM"/>
    </source>
</evidence>
<dbReference type="OrthoDB" id="5355126at2759"/>
<dbReference type="EMBL" id="LKEA01000048">
    <property type="protein sequence ID" value="ROV92750.1"/>
    <property type="molecule type" value="Genomic_DNA"/>
</dbReference>
<accession>A0A423VP14</accession>
<sequence length="132" mass="13992">MSRSRAPVFLGLAAAGGVGYYLYGAGGNAKVAEKQFEADVHRGAAKAKHELPGRGKQAEKELAVYGKEAGAKLDQTVAKSQAELHKAKVEAEAYAHDAKAATLKEIDQFDKKVEEGASKAKSDISSWFGAKK</sequence>
<dbReference type="Proteomes" id="UP000283895">
    <property type="component" value="Unassembled WGS sequence"/>
</dbReference>
<keyword evidence="2" id="KW-1185">Reference proteome</keyword>
<proteinExistence type="predicted"/>
<organism evidence="1 2">
    <name type="scientific">Cytospora schulzeri</name>
    <dbReference type="NCBI Taxonomy" id="448051"/>
    <lineage>
        <taxon>Eukaryota</taxon>
        <taxon>Fungi</taxon>
        <taxon>Dikarya</taxon>
        <taxon>Ascomycota</taxon>
        <taxon>Pezizomycotina</taxon>
        <taxon>Sordariomycetes</taxon>
        <taxon>Sordariomycetidae</taxon>
        <taxon>Diaporthales</taxon>
        <taxon>Cytosporaceae</taxon>
        <taxon>Cytospora</taxon>
    </lineage>
</organism>